<dbReference type="PANTHER" id="PTHR12899:SF3">
    <property type="entry name" value="LARGE RIBOSOMAL SUBUNIT PROTEIN UL18M"/>
    <property type="match status" value="1"/>
</dbReference>
<dbReference type="InterPro" id="IPR004389">
    <property type="entry name" value="Ribosomal_uL18_bac-type"/>
</dbReference>
<dbReference type="AlphaFoldDB" id="A0A846U1I0"/>
<comment type="subunit">
    <text evidence="7">Part of the 50S ribosomal subunit; part of the 5S rRNA/L5/L18/L25 subcomplex. Contacts the 5S and 23S rRNAs.</text>
</comment>
<evidence type="ECO:0000313" key="8">
    <source>
        <dbReference type="EMBL" id="NKE38666.1"/>
    </source>
</evidence>
<dbReference type="GO" id="GO:0008097">
    <property type="term" value="F:5S rRNA binding"/>
    <property type="evidence" value="ECO:0007669"/>
    <property type="project" value="TreeGrafter"/>
</dbReference>
<proteinExistence type="inferred from homology"/>
<evidence type="ECO:0000256" key="3">
    <source>
        <dbReference type="ARBA" id="ARBA00022884"/>
    </source>
</evidence>
<evidence type="ECO:0000256" key="2">
    <source>
        <dbReference type="ARBA" id="ARBA00022730"/>
    </source>
</evidence>
<keyword evidence="4 7" id="KW-0689">Ribosomal protein</keyword>
<dbReference type="NCBIfam" id="TIGR00060">
    <property type="entry name" value="L18_bact"/>
    <property type="match status" value="1"/>
</dbReference>
<evidence type="ECO:0000256" key="1">
    <source>
        <dbReference type="ARBA" id="ARBA00007116"/>
    </source>
</evidence>
<dbReference type="Pfam" id="PF00861">
    <property type="entry name" value="Ribosomal_L18p"/>
    <property type="match status" value="1"/>
</dbReference>
<dbReference type="CDD" id="cd00432">
    <property type="entry name" value="Ribosomal_L18_L5e"/>
    <property type="match status" value="1"/>
</dbReference>
<dbReference type="SUPFAM" id="SSF53137">
    <property type="entry name" value="Translational machinery components"/>
    <property type="match status" value="1"/>
</dbReference>
<name>A0A846U1I0_9MOLU</name>
<dbReference type="Gene3D" id="3.30.420.100">
    <property type="match status" value="1"/>
</dbReference>
<keyword evidence="5 7" id="KW-0687">Ribonucleoprotein</keyword>
<dbReference type="GO" id="GO:0006412">
    <property type="term" value="P:translation"/>
    <property type="evidence" value="ECO:0007669"/>
    <property type="project" value="UniProtKB-UniRule"/>
</dbReference>
<organism evidence="8 9">
    <name type="scientific">Spiroplasma platyhelix PALS-1</name>
    <dbReference type="NCBI Taxonomy" id="1276218"/>
    <lineage>
        <taxon>Bacteria</taxon>
        <taxon>Bacillati</taxon>
        <taxon>Mycoplasmatota</taxon>
        <taxon>Mollicutes</taxon>
        <taxon>Entomoplasmatales</taxon>
        <taxon>Spiroplasmataceae</taxon>
        <taxon>Spiroplasma</taxon>
    </lineage>
</organism>
<evidence type="ECO:0000256" key="5">
    <source>
        <dbReference type="ARBA" id="ARBA00023274"/>
    </source>
</evidence>
<keyword evidence="9" id="KW-1185">Reference proteome</keyword>
<dbReference type="InterPro" id="IPR005484">
    <property type="entry name" value="Ribosomal_uL18_bac/plant/anim"/>
</dbReference>
<comment type="caution">
    <text evidence="8">The sequence shown here is derived from an EMBL/GenBank/DDBJ whole genome shotgun (WGS) entry which is preliminary data.</text>
</comment>
<accession>A0A846U1I0</accession>
<evidence type="ECO:0000256" key="6">
    <source>
        <dbReference type="ARBA" id="ARBA00035197"/>
    </source>
</evidence>
<sequence>MFNRKEARKIRHLRIRKKIVGSEIRPRLNLFKSNNSLYAQIIDDSKGNTIIGLSSLTFKDLKSKKNIEAATKLGHEIAKLAGDKKIKSVVFDRGGNLYHGKVKAFADAARKSGLEF</sequence>
<keyword evidence="2 7" id="KW-0699">rRNA-binding</keyword>
<dbReference type="Proteomes" id="UP000584587">
    <property type="component" value="Unassembled WGS sequence"/>
</dbReference>
<dbReference type="GO" id="GO:0003735">
    <property type="term" value="F:structural constituent of ribosome"/>
    <property type="evidence" value="ECO:0007669"/>
    <property type="project" value="InterPro"/>
</dbReference>
<reference evidence="8 9" key="1">
    <citation type="submission" date="2020-04" db="EMBL/GenBank/DDBJ databases">
        <title>Complete genome sequence of Spiroplasma platyhelix ATCC 51748, an insect isolate.</title>
        <authorList>
            <person name="Green E.A."/>
            <person name="Klassen J.L."/>
        </authorList>
    </citation>
    <scope>NUCLEOTIDE SEQUENCE [LARGE SCALE GENOMIC DNA]</scope>
    <source>
        <strain evidence="8 9">PALS-1</strain>
    </source>
</reference>
<evidence type="ECO:0000256" key="7">
    <source>
        <dbReference type="HAMAP-Rule" id="MF_01337"/>
    </source>
</evidence>
<keyword evidence="3 7" id="KW-0694">RNA-binding</keyword>
<evidence type="ECO:0000256" key="4">
    <source>
        <dbReference type="ARBA" id="ARBA00022980"/>
    </source>
</evidence>
<dbReference type="InterPro" id="IPR057268">
    <property type="entry name" value="Ribosomal_L18"/>
</dbReference>
<comment type="function">
    <text evidence="7">This is one of the proteins that bind and probably mediate the attachment of the 5S RNA into the large ribosomal subunit, where it forms part of the central protuberance.</text>
</comment>
<dbReference type="GO" id="GO:0022625">
    <property type="term" value="C:cytosolic large ribosomal subunit"/>
    <property type="evidence" value="ECO:0007669"/>
    <property type="project" value="TreeGrafter"/>
</dbReference>
<dbReference type="RefSeq" id="WP_168105139.1">
    <property type="nucleotide sequence ID" value="NZ_CP051215.1"/>
</dbReference>
<dbReference type="HAMAP" id="MF_01337_B">
    <property type="entry name" value="Ribosomal_uL18_B"/>
    <property type="match status" value="1"/>
</dbReference>
<comment type="similarity">
    <text evidence="1 7">Belongs to the universal ribosomal protein uL18 family.</text>
</comment>
<gene>
    <name evidence="7" type="primary">rplR</name>
    <name evidence="8" type="ORF">HER12_02710</name>
</gene>
<evidence type="ECO:0000313" key="9">
    <source>
        <dbReference type="Proteomes" id="UP000584587"/>
    </source>
</evidence>
<dbReference type="PANTHER" id="PTHR12899">
    <property type="entry name" value="39S RIBOSOMAL PROTEIN L18, MITOCHONDRIAL"/>
    <property type="match status" value="1"/>
</dbReference>
<dbReference type="EMBL" id="JAAVVK010000002">
    <property type="protein sequence ID" value="NKE38666.1"/>
    <property type="molecule type" value="Genomic_DNA"/>
</dbReference>
<dbReference type="FunFam" id="3.30.420.100:FF:000001">
    <property type="entry name" value="50S ribosomal protein L18"/>
    <property type="match status" value="1"/>
</dbReference>
<protein>
    <recommendedName>
        <fullName evidence="6 7">Large ribosomal subunit protein uL18</fullName>
    </recommendedName>
</protein>